<dbReference type="RefSeq" id="WP_173730707.1">
    <property type="nucleotide sequence ID" value="NZ_JABTTE010000006.1"/>
</dbReference>
<dbReference type="PANTHER" id="PTHR10000:SF23">
    <property type="entry name" value="5-AMINO-6-(5-PHOSPHO-D-RIBITYLAMINO)URACIL PHOSPHATASE YITU"/>
    <property type="match status" value="1"/>
</dbReference>
<comment type="caution">
    <text evidence="1">The sequence shown here is derived from an EMBL/GenBank/DDBJ whole genome shotgun (WGS) entry which is preliminary data.</text>
</comment>
<accession>A0A8J8GDR6</accession>
<dbReference type="CDD" id="cd07516">
    <property type="entry name" value="HAD_Pase"/>
    <property type="match status" value="1"/>
</dbReference>
<dbReference type="PANTHER" id="PTHR10000">
    <property type="entry name" value="PHOSPHOSERINE PHOSPHATASE"/>
    <property type="match status" value="1"/>
</dbReference>
<dbReference type="Pfam" id="PF08282">
    <property type="entry name" value="Hydrolase_3"/>
    <property type="match status" value="1"/>
</dbReference>
<dbReference type="GO" id="GO:0000287">
    <property type="term" value="F:magnesium ion binding"/>
    <property type="evidence" value="ECO:0007669"/>
    <property type="project" value="TreeGrafter"/>
</dbReference>
<evidence type="ECO:0000313" key="2">
    <source>
        <dbReference type="Proteomes" id="UP000625804"/>
    </source>
</evidence>
<keyword evidence="2" id="KW-1185">Reference proteome</keyword>
<evidence type="ECO:0000313" key="1">
    <source>
        <dbReference type="EMBL" id="NSL51507.1"/>
    </source>
</evidence>
<dbReference type="Gene3D" id="3.40.50.1000">
    <property type="entry name" value="HAD superfamily/HAD-like"/>
    <property type="match status" value="1"/>
</dbReference>
<sequence length="268" mass="30649">MKPHLIAIDLDGTLLRDNKTISDRTLKTVKKVQEMGHHVMIATGRPYRASRIYYQQLGLNTPIVNYNGAYIHHPKDRTWGTFHSPMPLNIAKKVIDTCHKYNIRNIMAQVKDRVFLQNHDEAIMEFISFGNPKIKTGHVRENLKNDPTSILIHSREEEIDTIRKTLSEEVGDFIEHRTSGSPWNIIEIIKAGINKAVGVKKVADTYQIPRERILAFGDEDNDLEMLKFAKFGIAMGNAIDLVKEAAHDITKTNEEDGIADYLEKFFKL</sequence>
<protein>
    <submittedName>
        <fullName evidence="1">HAD family phosphatase</fullName>
    </submittedName>
</protein>
<dbReference type="InterPro" id="IPR006379">
    <property type="entry name" value="HAD-SF_hydro_IIB"/>
</dbReference>
<dbReference type="EMBL" id="JABTTE010000006">
    <property type="protein sequence ID" value="NSL51507.1"/>
    <property type="molecule type" value="Genomic_DNA"/>
</dbReference>
<dbReference type="GO" id="GO:0005829">
    <property type="term" value="C:cytosol"/>
    <property type="evidence" value="ECO:0007669"/>
    <property type="project" value="TreeGrafter"/>
</dbReference>
<dbReference type="InterPro" id="IPR000150">
    <property type="entry name" value="Cof"/>
</dbReference>
<dbReference type="SFLD" id="SFLDG01144">
    <property type="entry name" value="C2.B.4:_PGP_Like"/>
    <property type="match status" value="1"/>
</dbReference>
<proteinExistence type="predicted"/>
<dbReference type="SFLD" id="SFLDS00003">
    <property type="entry name" value="Haloacid_Dehalogenase"/>
    <property type="match status" value="1"/>
</dbReference>
<organism evidence="1 2">
    <name type="scientific">Calidifontibacillus erzurumensis</name>
    <dbReference type="NCBI Taxonomy" id="2741433"/>
    <lineage>
        <taxon>Bacteria</taxon>
        <taxon>Bacillati</taxon>
        <taxon>Bacillota</taxon>
        <taxon>Bacilli</taxon>
        <taxon>Bacillales</taxon>
        <taxon>Bacillaceae</taxon>
        <taxon>Calidifontibacillus/Schinkia group</taxon>
        <taxon>Calidifontibacillus</taxon>
    </lineage>
</organism>
<dbReference type="NCBIfam" id="TIGR01484">
    <property type="entry name" value="HAD-SF-IIB"/>
    <property type="match status" value="1"/>
</dbReference>
<dbReference type="AlphaFoldDB" id="A0A8J8GDR6"/>
<reference evidence="1" key="1">
    <citation type="submission" date="2020-06" db="EMBL/GenBank/DDBJ databases">
        <title>A novel thermopfilic bacterium from Erzurum, Turkey.</title>
        <authorList>
            <person name="Adiguzel A."/>
            <person name="Ay H."/>
            <person name="Baltaci M.O."/>
        </authorList>
    </citation>
    <scope>NUCLEOTIDE SEQUENCE</scope>
    <source>
        <strain evidence="1">P2</strain>
    </source>
</reference>
<name>A0A8J8GDR6_9BACI</name>
<dbReference type="Gene3D" id="3.30.1240.10">
    <property type="match status" value="1"/>
</dbReference>
<dbReference type="NCBIfam" id="TIGR00099">
    <property type="entry name" value="Cof-subfamily"/>
    <property type="match status" value="1"/>
</dbReference>
<dbReference type="Proteomes" id="UP000625804">
    <property type="component" value="Unassembled WGS sequence"/>
</dbReference>
<dbReference type="InterPro" id="IPR036412">
    <property type="entry name" value="HAD-like_sf"/>
</dbReference>
<dbReference type="SFLD" id="SFLDG01140">
    <property type="entry name" value="C2.B:_Phosphomannomutase_and_P"/>
    <property type="match status" value="1"/>
</dbReference>
<dbReference type="InterPro" id="IPR023214">
    <property type="entry name" value="HAD_sf"/>
</dbReference>
<dbReference type="GO" id="GO:0016791">
    <property type="term" value="F:phosphatase activity"/>
    <property type="evidence" value="ECO:0007669"/>
    <property type="project" value="TreeGrafter"/>
</dbReference>
<dbReference type="SUPFAM" id="SSF56784">
    <property type="entry name" value="HAD-like"/>
    <property type="match status" value="1"/>
</dbReference>
<gene>
    <name evidence="1" type="ORF">HR057_06950</name>
</gene>